<keyword evidence="1" id="KW-0812">Transmembrane</keyword>
<keyword evidence="1" id="KW-0472">Membrane</keyword>
<proteinExistence type="predicted"/>
<accession>A0ABP7TEL0</accession>
<protein>
    <submittedName>
        <fullName evidence="2">Uncharacterized protein</fullName>
    </submittedName>
</protein>
<dbReference type="EMBL" id="BAABDK010000003">
    <property type="protein sequence ID" value="GAA4025019.1"/>
    <property type="molecule type" value="Genomic_DNA"/>
</dbReference>
<organism evidence="2 3">
    <name type="scientific">Hymenobacter glaciei</name>
    <dbReference type="NCBI Taxonomy" id="877209"/>
    <lineage>
        <taxon>Bacteria</taxon>
        <taxon>Pseudomonadati</taxon>
        <taxon>Bacteroidota</taxon>
        <taxon>Cytophagia</taxon>
        <taxon>Cytophagales</taxon>
        <taxon>Hymenobacteraceae</taxon>
        <taxon>Hymenobacter</taxon>
    </lineage>
</organism>
<sequence>MKYLVNLAWILILLGLALTTAGWALKLHGHQQADTLLMAGNGLVLLFGAMALWKLVRRLDVGLRGPLGVIAAGLLISLLATSSLVASAALELALLGGSLATGGTVWLLFRLNRTLDRPLGTKQQKYSA</sequence>
<feature type="transmembrane region" description="Helical" evidence="1">
    <location>
        <begin position="36"/>
        <end position="55"/>
    </location>
</feature>
<dbReference type="RefSeq" id="WP_345050173.1">
    <property type="nucleotide sequence ID" value="NZ_BAABDK010000003.1"/>
</dbReference>
<comment type="caution">
    <text evidence="2">The sequence shown here is derived from an EMBL/GenBank/DDBJ whole genome shotgun (WGS) entry which is preliminary data.</text>
</comment>
<evidence type="ECO:0000313" key="3">
    <source>
        <dbReference type="Proteomes" id="UP001501469"/>
    </source>
</evidence>
<feature type="transmembrane region" description="Helical" evidence="1">
    <location>
        <begin position="92"/>
        <end position="109"/>
    </location>
</feature>
<gene>
    <name evidence="2" type="ORF">GCM10022409_06240</name>
</gene>
<keyword evidence="3" id="KW-1185">Reference proteome</keyword>
<evidence type="ECO:0000256" key="1">
    <source>
        <dbReference type="SAM" id="Phobius"/>
    </source>
</evidence>
<evidence type="ECO:0000313" key="2">
    <source>
        <dbReference type="EMBL" id="GAA4025019.1"/>
    </source>
</evidence>
<keyword evidence="1" id="KW-1133">Transmembrane helix</keyword>
<feature type="transmembrane region" description="Helical" evidence="1">
    <location>
        <begin position="67"/>
        <end position="86"/>
    </location>
</feature>
<reference evidence="3" key="1">
    <citation type="journal article" date="2019" name="Int. J. Syst. Evol. Microbiol.">
        <title>The Global Catalogue of Microorganisms (GCM) 10K type strain sequencing project: providing services to taxonomists for standard genome sequencing and annotation.</title>
        <authorList>
            <consortium name="The Broad Institute Genomics Platform"/>
            <consortium name="The Broad Institute Genome Sequencing Center for Infectious Disease"/>
            <person name="Wu L."/>
            <person name="Ma J."/>
        </authorList>
    </citation>
    <scope>NUCLEOTIDE SEQUENCE [LARGE SCALE GENOMIC DNA]</scope>
    <source>
        <strain evidence="3">JCM 17225</strain>
    </source>
</reference>
<dbReference type="Proteomes" id="UP001501469">
    <property type="component" value="Unassembled WGS sequence"/>
</dbReference>
<name>A0ABP7TEL0_9BACT</name>